<keyword evidence="1" id="KW-0677">Repeat</keyword>
<evidence type="ECO:0000259" key="3">
    <source>
        <dbReference type="PROSITE" id="PS50172"/>
    </source>
</evidence>
<feature type="compositionally biased region" description="Basic and acidic residues" evidence="2">
    <location>
        <begin position="786"/>
        <end position="805"/>
    </location>
</feature>
<evidence type="ECO:0000256" key="2">
    <source>
        <dbReference type="SAM" id="MobiDB-lite"/>
    </source>
</evidence>
<accession>A0AB38MW44</accession>
<dbReference type="PANTHER" id="PTHR13561:SF20">
    <property type="entry name" value="DNA TOPOISOMERASE 2-BINDING PROTEIN 1"/>
    <property type="match status" value="1"/>
</dbReference>
<feature type="compositionally biased region" description="Polar residues" evidence="2">
    <location>
        <begin position="96"/>
        <end position="108"/>
    </location>
</feature>
<dbReference type="PROSITE" id="PS50172">
    <property type="entry name" value="BRCT"/>
    <property type="match status" value="2"/>
</dbReference>
<dbReference type="SMART" id="SM00292">
    <property type="entry name" value="BRCT"/>
    <property type="match status" value="2"/>
</dbReference>
<dbReference type="AlphaFoldDB" id="A0AB38MW44"/>
<gene>
    <name evidence="4" type="ORF">E3Q02_02328</name>
</gene>
<feature type="compositionally biased region" description="Polar residues" evidence="2">
    <location>
        <begin position="670"/>
        <end position="681"/>
    </location>
</feature>
<feature type="compositionally biased region" description="Polar residues" evidence="2">
    <location>
        <begin position="806"/>
        <end position="815"/>
    </location>
</feature>
<feature type="region of interest" description="Disordered" evidence="2">
    <location>
        <begin position="581"/>
        <end position="633"/>
    </location>
</feature>
<evidence type="ECO:0000313" key="4">
    <source>
        <dbReference type="EMBL" id="TIC65119.1"/>
    </source>
</evidence>
<reference evidence="4 5" key="1">
    <citation type="submission" date="2019-03" db="EMBL/GenBank/DDBJ databases">
        <title>Sequencing 25 genomes of Wallemia mellicola.</title>
        <authorList>
            <person name="Gostincar C."/>
        </authorList>
    </citation>
    <scope>NUCLEOTIDE SEQUENCE [LARGE SCALE GENOMIC DNA]</scope>
    <source>
        <strain evidence="4 5">EXF-1274</strain>
    </source>
</reference>
<feature type="compositionally biased region" description="Polar residues" evidence="2">
    <location>
        <begin position="34"/>
        <end position="59"/>
    </location>
</feature>
<dbReference type="GO" id="GO:0033314">
    <property type="term" value="P:mitotic DNA replication checkpoint signaling"/>
    <property type="evidence" value="ECO:0007669"/>
    <property type="project" value="TreeGrafter"/>
</dbReference>
<name>A0AB38MW44_9BASI</name>
<evidence type="ECO:0000313" key="5">
    <source>
        <dbReference type="Proteomes" id="UP000309601"/>
    </source>
</evidence>
<dbReference type="InterPro" id="IPR036420">
    <property type="entry name" value="BRCT_dom_sf"/>
</dbReference>
<protein>
    <recommendedName>
        <fullName evidence="3">BRCT domain-containing protein</fullName>
    </recommendedName>
</protein>
<dbReference type="GO" id="GO:0006270">
    <property type="term" value="P:DNA replication initiation"/>
    <property type="evidence" value="ECO:0007669"/>
    <property type="project" value="TreeGrafter"/>
</dbReference>
<feature type="region of interest" description="Disordered" evidence="2">
    <location>
        <begin position="754"/>
        <end position="774"/>
    </location>
</feature>
<comment type="caution">
    <text evidence="4">The sequence shown here is derived from an EMBL/GenBank/DDBJ whole genome shotgun (WGS) entry which is preliminary data.</text>
</comment>
<feature type="region of interest" description="Disordered" evidence="2">
    <location>
        <begin position="653"/>
        <end position="734"/>
    </location>
</feature>
<feature type="compositionally biased region" description="Low complexity" evidence="2">
    <location>
        <begin position="595"/>
        <end position="611"/>
    </location>
</feature>
<sequence>MSESINIPHRQRSSSESTTSSLNHKPSSVKAALPSTSPFSSQPFKETSVSPTQPQTLSIQPPRRPSGSFELSGQPSPPGASGNSGITSLFRRFSFKGTNQPPSSQPNETPGGLNTIPAKQPLMSVEQPEQPATSVSPKLAPGRRKSDQKRSVSPMVASSGIHEQREEFYDEADDIHLKTTSEKPLDGFVFCSTGILNRHELYKKAMEMAIEFGSPKYNCAIQLGAAVLLPAFIEQSYLEWIDGENVDVEALIQKYTLKPFANLIISMSGVEAGPIRKEIERSLIANGANISRDLHKQCTHLVTENTTSQKVKWARNYNMNNENKIKIVWTEWINACLAVNGRLPEEEFSTEKERPDISKYKPSQVKRPGILPQETEVQQPVINKKRSFVEQPGNEDLEKAVLKKHKVAKSSLVEGILSQTTKSPIRERSTHIDTSNSFFKDDSFNNASNAINMPTQPILPATNSFANNNIQPASSADQAEFAASLCITFSGLDECDRTQIMRFFRLLGITTKSSYPRGITHLISVMPPRGKRLERALEWQTPVVDVQWVWQTISTGRISPIEQYIWTPEKDKQNETNFFDSQSETTVQPPSIMLPSSQSSPKRSSQLQSSPTANIPLRKTLSTNPFKIKKENSSNGELLHDSIVQLLKQEGEKIYPNSSKTKKRPRLKRTSTSDSANNSVTPAPIPLEEQVDNRKEVTAAPSKATSSPLSSPSPPPSILSQVNSTQTNGQQNESLRIMYDDPEARNERKRILQALTNSSSDTRNAMKSDENYESSDIMYRFAKEDFEKPIAENRPKRNAAKESNEKTNNQQQYDPTQLDEF</sequence>
<dbReference type="Pfam" id="PF12738">
    <property type="entry name" value="PTCB-BRCT"/>
    <property type="match status" value="1"/>
</dbReference>
<feature type="compositionally biased region" description="Polar residues" evidence="2">
    <location>
        <begin position="754"/>
        <end position="763"/>
    </location>
</feature>
<feature type="domain" description="BRCT" evidence="3">
    <location>
        <begin position="255"/>
        <end position="350"/>
    </location>
</feature>
<dbReference type="GO" id="GO:0007095">
    <property type="term" value="P:mitotic G2 DNA damage checkpoint signaling"/>
    <property type="evidence" value="ECO:0007669"/>
    <property type="project" value="TreeGrafter"/>
</dbReference>
<dbReference type="InterPro" id="IPR059215">
    <property type="entry name" value="BRCT2_TopBP1-like"/>
</dbReference>
<dbReference type="Pfam" id="PF00533">
    <property type="entry name" value="BRCT"/>
    <property type="match status" value="1"/>
</dbReference>
<dbReference type="CDD" id="cd17731">
    <property type="entry name" value="BRCT_TopBP1_rpt2_like"/>
    <property type="match status" value="1"/>
</dbReference>
<dbReference type="InterPro" id="IPR001357">
    <property type="entry name" value="BRCT_dom"/>
</dbReference>
<dbReference type="EMBL" id="SPRW01000023">
    <property type="protein sequence ID" value="TIC65119.1"/>
    <property type="molecule type" value="Genomic_DNA"/>
</dbReference>
<evidence type="ECO:0000256" key="1">
    <source>
        <dbReference type="ARBA" id="ARBA00022737"/>
    </source>
</evidence>
<feature type="domain" description="BRCT" evidence="3">
    <location>
        <begin position="489"/>
        <end position="566"/>
    </location>
</feature>
<dbReference type="SUPFAM" id="SSF52113">
    <property type="entry name" value="BRCT domain"/>
    <property type="match status" value="2"/>
</dbReference>
<dbReference type="CDD" id="cd00027">
    <property type="entry name" value="BRCT"/>
    <property type="match status" value="1"/>
</dbReference>
<feature type="compositionally biased region" description="Basic residues" evidence="2">
    <location>
        <begin position="660"/>
        <end position="669"/>
    </location>
</feature>
<dbReference type="PANTHER" id="PTHR13561">
    <property type="entry name" value="DNA REPLICATION REGULATOR DPB11-RELATED"/>
    <property type="match status" value="1"/>
</dbReference>
<proteinExistence type="predicted"/>
<feature type="compositionally biased region" description="Polar residues" evidence="2">
    <location>
        <begin position="721"/>
        <end position="734"/>
    </location>
</feature>
<feature type="region of interest" description="Disordered" evidence="2">
    <location>
        <begin position="786"/>
        <end position="821"/>
    </location>
</feature>
<feature type="region of interest" description="Disordered" evidence="2">
    <location>
        <begin position="1"/>
        <end position="164"/>
    </location>
</feature>
<dbReference type="Proteomes" id="UP000309601">
    <property type="component" value="Unassembled WGS sequence"/>
</dbReference>
<dbReference type="Gene3D" id="3.40.50.10190">
    <property type="entry name" value="BRCT domain"/>
    <property type="match status" value="2"/>
</dbReference>
<organism evidence="4 5">
    <name type="scientific">Wallemia mellicola</name>
    <dbReference type="NCBI Taxonomy" id="1708541"/>
    <lineage>
        <taxon>Eukaryota</taxon>
        <taxon>Fungi</taxon>
        <taxon>Dikarya</taxon>
        <taxon>Basidiomycota</taxon>
        <taxon>Wallemiomycotina</taxon>
        <taxon>Wallemiomycetes</taxon>
        <taxon>Wallemiales</taxon>
        <taxon>Wallemiaceae</taxon>
        <taxon>Wallemia</taxon>
    </lineage>
</organism>